<feature type="transmembrane region" description="Helical" evidence="1">
    <location>
        <begin position="402"/>
        <end position="422"/>
    </location>
</feature>
<keyword evidence="1" id="KW-1133">Transmembrane helix</keyword>
<keyword evidence="1" id="KW-0472">Membrane</keyword>
<dbReference type="EMBL" id="SJPN01000001">
    <property type="protein sequence ID" value="TWU08565.1"/>
    <property type="molecule type" value="Genomic_DNA"/>
</dbReference>
<evidence type="ECO:0000313" key="3">
    <source>
        <dbReference type="Proteomes" id="UP000320176"/>
    </source>
</evidence>
<evidence type="ECO:0008006" key="4">
    <source>
        <dbReference type="Google" id="ProtNLM"/>
    </source>
</evidence>
<keyword evidence="3" id="KW-1185">Reference proteome</keyword>
<dbReference type="OrthoDB" id="267782at2"/>
<dbReference type="InterPro" id="IPR032675">
    <property type="entry name" value="LRR_dom_sf"/>
</dbReference>
<dbReference type="Gene3D" id="3.80.10.10">
    <property type="entry name" value="Ribonuclease Inhibitor"/>
    <property type="match status" value="1"/>
</dbReference>
<evidence type="ECO:0000313" key="2">
    <source>
        <dbReference type="EMBL" id="TWU08565.1"/>
    </source>
</evidence>
<feature type="transmembrane region" description="Helical" evidence="1">
    <location>
        <begin position="162"/>
        <end position="184"/>
    </location>
</feature>
<feature type="transmembrane region" description="Helical" evidence="1">
    <location>
        <begin position="94"/>
        <end position="112"/>
    </location>
</feature>
<evidence type="ECO:0000256" key="1">
    <source>
        <dbReference type="SAM" id="Phobius"/>
    </source>
</evidence>
<gene>
    <name evidence="2" type="ORF">Pla52n_11480</name>
</gene>
<name>A0A5C6B8H2_9BACT</name>
<feature type="transmembrane region" description="Helical" evidence="1">
    <location>
        <begin position="363"/>
        <end position="382"/>
    </location>
</feature>
<reference evidence="2 3" key="1">
    <citation type="submission" date="2019-02" db="EMBL/GenBank/DDBJ databases">
        <title>Deep-cultivation of Planctomycetes and their phenomic and genomic characterization uncovers novel biology.</title>
        <authorList>
            <person name="Wiegand S."/>
            <person name="Jogler M."/>
            <person name="Boedeker C."/>
            <person name="Pinto D."/>
            <person name="Vollmers J."/>
            <person name="Rivas-Marin E."/>
            <person name="Kohn T."/>
            <person name="Peeters S.H."/>
            <person name="Heuer A."/>
            <person name="Rast P."/>
            <person name="Oberbeckmann S."/>
            <person name="Bunk B."/>
            <person name="Jeske O."/>
            <person name="Meyerdierks A."/>
            <person name="Storesund J.E."/>
            <person name="Kallscheuer N."/>
            <person name="Luecker S."/>
            <person name="Lage O.M."/>
            <person name="Pohl T."/>
            <person name="Merkel B.J."/>
            <person name="Hornburger P."/>
            <person name="Mueller R.-W."/>
            <person name="Bruemmer F."/>
            <person name="Labrenz M."/>
            <person name="Spormann A.M."/>
            <person name="Op Den Camp H."/>
            <person name="Overmann J."/>
            <person name="Amann R."/>
            <person name="Jetten M.S.M."/>
            <person name="Mascher T."/>
            <person name="Medema M.H."/>
            <person name="Devos D.P."/>
            <person name="Kaster A.-K."/>
            <person name="Ovreas L."/>
            <person name="Rohde M."/>
            <person name="Galperin M.Y."/>
            <person name="Jogler C."/>
        </authorList>
    </citation>
    <scope>NUCLEOTIDE SEQUENCE [LARGE SCALE GENOMIC DNA]</scope>
    <source>
        <strain evidence="2 3">Pla52n</strain>
    </source>
</reference>
<dbReference type="SUPFAM" id="SSF52047">
    <property type="entry name" value="RNI-like"/>
    <property type="match status" value="1"/>
</dbReference>
<organism evidence="2 3">
    <name type="scientific">Stieleria varia</name>
    <dbReference type="NCBI Taxonomy" id="2528005"/>
    <lineage>
        <taxon>Bacteria</taxon>
        <taxon>Pseudomonadati</taxon>
        <taxon>Planctomycetota</taxon>
        <taxon>Planctomycetia</taxon>
        <taxon>Pirellulales</taxon>
        <taxon>Pirellulaceae</taxon>
        <taxon>Stieleria</taxon>
    </lineage>
</organism>
<accession>A0A5C6B8H2</accession>
<feature type="transmembrane region" description="Helical" evidence="1">
    <location>
        <begin position="139"/>
        <end position="156"/>
    </location>
</feature>
<comment type="caution">
    <text evidence="2">The sequence shown here is derived from an EMBL/GenBank/DDBJ whole genome shotgun (WGS) entry which is preliminary data.</text>
</comment>
<keyword evidence="1" id="KW-0812">Transmembrane</keyword>
<feature type="transmembrane region" description="Helical" evidence="1">
    <location>
        <begin position="239"/>
        <end position="257"/>
    </location>
</feature>
<dbReference type="AlphaFoldDB" id="A0A5C6B8H2"/>
<dbReference type="RefSeq" id="WP_146518589.1">
    <property type="nucleotide sequence ID" value="NZ_CP151726.1"/>
</dbReference>
<protein>
    <recommendedName>
        <fullName evidence="4">Leucine Rich repeats (2 copies)</fullName>
    </recommendedName>
</protein>
<proteinExistence type="predicted"/>
<dbReference type="Proteomes" id="UP000320176">
    <property type="component" value="Unassembled WGS sequence"/>
</dbReference>
<feature type="transmembrane region" description="Helical" evidence="1">
    <location>
        <begin position="296"/>
        <end position="317"/>
    </location>
</feature>
<feature type="transmembrane region" description="Helical" evidence="1">
    <location>
        <begin position="20"/>
        <end position="41"/>
    </location>
</feature>
<feature type="transmembrane region" description="Helical" evidence="1">
    <location>
        <begin position="53"/>
        <end position="74"/>
    </location>
</feature>
<sequence length="1005" mass="112638">MRLPQVPKDRVIDATPVALSLILISLLQDATYVGLALLHLWLWLRHPRSKSRYWVFAAAVSLYLGHFVGLPLLIDYVGKINSPFKCDAWQRVSMYMLIASATGILPIAYRLISRCSLTYRGEQQDDDDASDSRAGISDLIFLSLLCAVALFSARIPEFAWDYYWSPSHTLLVTLYYSALAIAAMRMGASGSRTTGVVVFLVTWIVGYIGCKFLLLGVGVVSDELLDDPYWLTPRNASRYHQPSFIGAFFVGLFPSICRKCGVTLRIPRPSVANSAVFADTSSQPAQREHVSRWSRVGRILGSWFLLVSLLILVLHPFGTIGRYDSDGYRVAGWPLRYLEQDQVNQSSAPLIWTESDTWATVDFSVVSLILNLLIAIAIWLIFLPPKRLKQLVSAMTLRRVRITTSVCLVILILMSTHGIYWLRMIALRSQEGVRYHRFEQYPKLGSIASLADKFDSAILPSEYRIKRGRPTSVTLSESPPSVITHVLGLPVLHDITLRRCRLLPEHVEQLATHQNLESIELEDCELSPDAVQRLLAVPQLVDLQLERTQGEEELIRITRLDSYYGRRDSDATDSPRFEMALSRNGGDISVPQRVSELTILAPYDIDCEFQIRSAPDLQVLQISSMSVKISEAVTRLTIMDAPALESVFLSNSQKVDLEIESAESVHTISGIPIRGLDPFARLTALRFHRPTRLEKLFIDISQCTEFTVGGRSNGQDSRSGDEPQDASGKVFVEQLRLAGLSGVEHRDDELSNENLVTSWLEFFPEQIDATYLSVERMSISQEALELLPSCSETLRFIDCRVAADTFDHADESVPSTRRLIAPDYSPDDVQLATLLKKVPSLSGIHISGRKLTTIPRALARDIVQVTIDDLSLNGDDLMGLAWPDVLKARFWNLKVSDEVFQSWKMPSLEAIDLAGSSVSIEAFALFAGKSPSLNSINLETEATSEYEDYEKEGKIFLSGRRITSQDLKSIVRLRCEMVDFQGCEISPATLREIEQDTSEKYFILD</sequence>
<feature type="transmembrane region" description="Helical" evidence="1">
    <location>
        <begin position="196"/>
        <end position="219"/>
    </location>
</feature>